<dbReference type="RefSeq" id="WP_095920031.1">
    <property type="nucleotide sequence ID" value="NZ_CP022389.1"/>
</dbReference>
<sequence>MKKRSSNKLGNPAAVVAVTDYAAKNPKVVSKAVNVGLILLGVGILAGGYMYYKYFFSNTFKKIAFDKSIAPSNISTAQAQLRADKIYKAMKGFGNGYNEVYQALKGTNRNGFIAIYNAFGKRKPATDVLGIGNRKDMSLTEWFADQFSSSELEKLRFLIDGGGSGLFGCIND</sequence>
<feature type="transmembrane region" description="Helical" evidence="1">
    <location>
        <begin position="32"/>
        <end position="52"/>
    </location>
</feature>
<evidence type="ECO:0000313" key="3">
    <source>
        <dbReference type="Proteomes" id="UP000243753"/>
    </source>
</evidence>
<evidence type="ECO:0008006" key="4">
    <source>
        <dbReference type="Google" id="ProtNLM"/>
    </source>
</evidence>
<evidence type="ECO:0000313" key="2">
    <source>
        <dbReference type="EMBL" id="ATA94644.1"/>
    </source>
</evidence>
<keyword evidence="1" id="KW-1133">Transmembrane helix</keyword>
<dbReference type="EMBL" id="CP022389">
    <property type="protein sequence ID" value="ATA94644.1"/>
    <property type="molecule type" value="Genomic_DNA"/>
</dbReference>
<keyword evidence="1" id="KW-0812">Transmembrane</keyword>
<dbReference type="AlphaFoldDB" id="A0AAD0EB08"/>
<proteinExistence type="predicted"/>
<accession>A0AAD0EB08</accession>
<dbReference type="Proteomes" id="UP000243753">
    <property type="component" value="Chromosome"/>
</dbReference>
<protein>
    <recommendedName>
        <fullName evidence="4">Annexin</fullName>
    </recommendedName>
</protein>
<reference evidence="3" key="1">
    <citation type="submission" date="2017-06" db="EMBL/GenBank/DDBJ databases">
        <title>Capnocytophaga spp. assemblies.</title>
        <authorList>
            <person name="Gulvik C.A."/>
        </authorList>
    </citation>
    <scope>NUCLEOTIDE SEQUENCE [LARGE SCALE GENOMIC DNA]</scope>
    <source>
        <strain evidence="3">H3936</strain>
    </source>
</reference>
<evidence type="ECO:0000256" key="1">
    <source>
        <dbReference type="SAM" id="Phobius"/>
    </source>
</evidence>
<organism evidence="2 3">
    <name type="scientific">Capnocytophaga canimorsus</name>
    <dbReference type="NCBI Taxonomy" id="28188"/>
    <lineage>
        <taxon>Bacteria</taxon>
        <taxon>Pseudomonadati</taxon>
        <taxon>Bacteroidota</taxon>
        <taxon>Flavobacteriia</taxon>
        <taxon>Flavobacteriales</taxon>
        <taxon>Flavobacteriaceae</taxon>
        <taxon>Capnocytophaga</taxon>
    </lineage>
</organism>
<gene>
    <name evidence="2" type="ORF">CGC54_10040</name>
</gene>
<keyword evidence="1" id="KW-0472">Membrane</keyword>
<name>A0AAD0EB08_9FLAO</name>